<dbReference type="EMBL" id="JARJCN010000023">
    <property type="protein sequence ID" value="KAJ7089750.1"/>
    <property type="molecule type" value="Genomic_DNA"/>
</dbReference>
<feature type="transmembrane region" description="Helical" evidence="6">
    <location>
        <begin position="117"/>
        <end position="147"/>
    </location>
</feature>
<evidence type="ECO:0000313" key="7">
    <source>
        <dbReference type="EMBL" id="KAJ7089750.1"/>
    </source>
</evidence>
<evidence type="ECO:0000256" key="6">
    <source>
        <dbReference type="SAM" id="Phobius"/>
    </source>
</evidence>
<dbReference type="Pfam" id="PF13520">
    <property type="entry name" value="AA_permease_2"/>
    <property type="match status" value="1"/>
</dbReference>
<evidence type="ECO:0000256" key="1">
    <source>
        <dbReference type="ARBA" id="ARBA00004141"/>
    </source>
</evidence>
<dbReference type="GO" id="GO:0022857">
    <property type="term" value="F:transmembrane transporter activity"/>
    <property type="evidence" value="ECO:0007669"/>
    <property type="project" value="InterPro"/>
</dbReference>
<feature type="transmembrane region" description="Helical" evidence="6">
    <location>
        <begin position="233"/>
        <end position="254"/>
    </location>
</feature>
<accession>A0AAD6U3W3</accession>
<organism evidence="7 8">
    <name type="scientific">Mycena belliarum</name>
    <dbReference type="NCBI Taxonomy" id="1033014"/>
    <lineage>
        <taxon>Eukaryota</taxon>
        <taxon>Fungi</taxon>
        <taxon>Dikarya</taxon>
        <taxon>Basidiomycota</taxon>
        <taxon>Agaricomycotina</taxon>
        <taxon>Agaricomycetes</taxon>
        <taxon>Agaricomycetidae</taxon>
        <taxon>Agaricales</taxon>
        <taxon>Marasmiineae</taxon>
        <taxon>Mycenaceae</taxon>
        <taxon>Mycena</taxon>
    </lineage>
</organism>
<dbReference type="PIRSF" id="PIRSF006060">
    <property type="entry name" value="AA_transporter"/>
    <property type="match status" value="1"/>
</dbReference>
<feature type="transmembrane region" description="Helical" evidence="6">
    <location>
        <begin position="274"/>
        <end position="293"/>
    </location>
</feature>
<dbReference type="GO" id="GO:0016020">
    <property type="term" value="C:membrane"/>
    <property type="evidence" value="ECO:0007669"/>
    <property type="project" value="UniProtKB-SubCell"/>
</dbReference>
<dbReference type="Gene3D" id="1.20.1740.10">
    <property type="entry name" value="Amino acid/polyamine transporter I"/>
    <property type="match status" value="1"/>
</dbReference>
<reference evidence="7" key="1">
    <citation type="submission" date="2023-03" db="EMBL/GenBank/DDBJ databases">
        <title>Massive genome expansion in bonnet fungi (Mycena s.s.) driven by repeated elements and novel gene families across ecological guilds.</title>
        <authorList>
            <consortium name="Lawrence Berkeley National Laboratory"/>
            <person name="Harder C.B."/>
            <person name="Miyauchi S."/>
            <person name="Viragh M."/>
            <person name="Kuo A."/>
            <person name="Thoen E."/>
            <person name="Andreopoulos B."/>
            <person name="Lu D."/>
            <person name="Skrede I."/>
            <person name="Drula E."/>
            <person name="Henrissat B."/>
            <person name="Morin E."/>
            <person name="Kohler A."/>
            <person name="Barry K."/>
            <person name="LaButti K."/>
            <person name="Morin E."/>
            <person name="Salamov A."/>
            <person name="Lipzen A."/>
            <person name="Mereny Z."/>
            <person name="Hegedus B."/>
            <person name="Baldrian P."/>
            <person name="Stursova M."/>
            <person name="Weitz H."/>
            <person name="Taylor A."/>
            <person name="Grigoriev I.V."/>
            <person name="Nagy L.G."/>
            <person name="Martin F."/>
            <person name="Kauserud H."/>
        </authorList>
    </citation>
    <scope>NUCLEOTIDE SEQUENCE</scope>
    <source>
        <strain evidence="7">CBHHK173m</strain>
    </source>
</reference>
<name>A0AAD6U3W3_9AGAR</name>
<keyword evidence="3 6" id="KW-0812">Transmembrane</keyword>
<dbReference type="PANTHER" id="PTHR45649">
    <property type="entry name" value="AMINO-ACID PERMEASE BAT1"/>
    <property type="match status" value="1"/>
</dbReference>
<evidence type="ECO:0000313" key="8">
    <source>
        <dbReference type="Proteomes" id="UP001222325"/>
    </source>
</evidence>
<dbReference type="Proteomes" id="UP001222325">
    <property type="component" value="Unassembled WGS sequence"/>
</dbReference>
<protein>
    <submittedName>
        <fullName evidence="7">Amino acid transporter</fullName>
    </submittedName>
</protein>
<feature type="transmembrane region" description="Helical" evidence="6">
    <location>
        <begin position="80"/>
        <end position="105"/>
    </location>
</feature>
<comment type="subcellular location">
    <subcellularLocation>
        <location evidence="1">Membrane</location>
        <topology evidence="1">Multi-pass membrane protein</topology>
    </subcellularLocation>
</comment>
<keyword evidence="2" id="KW-0813">Transport</keyword>
<feature type="transmembrane region" description="Helical" evidence="6">
    <location>
        <begin position="443"/>
        <end position="463"/>
    </location>
</feature>
<dbReference type="PANTHER" id="PTHR45649:SF6">
    <property type="entry name" value="GABA-SPECIFIC PERMEASE"/>
    <property type="match status" value="1"/>
</dbReference>
<comment type="caution">
    <text evidence="7">The sequence shown here is derived from an EMBL/GenBank/DDBJ whole genome shotgun (WGS) entry which is preliminary data.</text>
</comment>
<feature type="transmembrane region" description="Helical" evidence="6">
    <location>
        <begin position="159"/>
        <end position="187"/>
    </location>
</feature>
<feature type="transmembrane region" description="Helical" evidence="6">
    <location>
        <begin position="314"/>
        <end position="341"/>
    </location>
</feature>
<sequence>MEDRSSNTITSRAAVICCLSSYRSTSYSYMADNLNSKSEGKLVDGQSLSEKDQVYVVANVDNAKLAELGYKSEFKREFSLLETCAFSFSIMGIVASVSSTLSFGLLSGGHVGMVWGWFIPSLFVMFVALSMAELASSMPTSAGLYYFSAKMAPRKYAPLASWITGWANITGQIALVCSIDFTCAQMITTAIAVNSGGATILSLGATYGILLAILFSHGVVCSAATRILARLNIFYVLVNVGTTLAAIIALLVVSGDNKVSTKDAFTLFENNPGWMNNGWAFMLAFTAPMWTLTGYDSAAHISEETAGAGRAAPIAILVGVGATASLGWLLLIATSFVIPSIGDLLSTTLPLPMGQVFLDVLGKQGMLVIWSFIIVVQYVTGAAQGVDASRVVFAFARDNALPGSRWWKKMNSNAVPVNAVWFVMFWAAIFGLLGFSVTALTSLAGASVIGLYTSYAAPIFLRITSGRNKLEPGPFSLGRWSTPIGAIAVAWVSFIVIVLVFPPEQAATPQTMNYAVLLVMSIFIFATISWVTSAHKWFHGPVRTVDGVFEPKESAQIQM</sequence>
<evidence type="ECO:0000256" key="3">
    <source>
        <dbReference type="ARBA" id="ARBA00022692"/>
    </source>
</evidence>
<keyword evidence="5 6" id="KW-0472">Membrane</keyword>
<feature type="transmembrane region" description="Helical" evidence="6">
    <location>
        <begin position="199"/>
        <end position="221"/>
    </location>
</feature>
<feature type="transmembrane region" description="Helical" evidence="6">
    <location>
        <begin position="514"/>
        <end position="533"/>
    </location>
</feature>
<proteinExistence type="predicted"/>
<gene>
    <name evidence="7" type="ORF">B0H15DRAFT_839082</name>
</gene>
<feature type="transmembrane region" description="Helical" evidence="6">
    <location>
        <begin position="484"/>
        <end position="502"/>
    </location>
</feature>
<feature type="transmembrane region" description="Helical" evidence="6">
    <location>
        <begin position="415"/>
        <end position="437"/>
    </location>
</feature>
<dbReference type="InterPro" id="IPR002293">
    <property type="entry name" value="AA/rel_permease1"/>
</dbReference>
<evidence type="ECO:0000256" key="2">
    <source>
        <dbReference type="ARBA" id="ARBA00022448"/>
    </source>
</evidence>
<keyword evidence="8" id="KW-1185">Reference proteome</keyword>
<evidence type="ECO:0000256" key="4">
    <source>
        <dbReference type="ARBA" id="ARBA00022989"/>
    </source>
</evidence>
<evidence type="ECO:0000256" key="5">
    <source>
        <dbReference type="ARBA" id="ARBA00023136"/>
    </source>
</evidence>
<keyword evidence="4 6" id="KW-1133">Transmembrane helix</keyword>
<dbReference type="AlphaFoldDB" id="A0AAD6U3W3"/>